<keyword evidence="3" id="KW-1185">Reference proteome</keyword>
<reference evidence="3" key="1">
    <citation type="submission" date="2013-01" db="EMBL/GenBank/DDBJ databases">
        <title>Draft Genome Sequence of a Mulberry Tree, Morus notabilis C.K. Schneid.</title>
        <authorList>
            <person name="He N."/>
            <person name="Zhao S."/>
        </authorList>
    </citation>
    <scope>NUCLEOTIDE SEQUENCE</scope>
</reference>
<organism evidence="2 3">
    <name type="scientific">Morus notabilis</name>
    <dbReference type="NCBI Taxonomy" id="981085"/>
    <lineage>
        <taxon>Eukaryota</taxon>
        <taxon>Viridiplantae</taxon>
        <taxon>Streptophyta</taxon>
        <taxon>Embryophyta</taxon>
        <taxon>Tracheophyta</taxon>
        <taxon>Spermatophyta</taxon>
        <taxon>Magnoliopsida</taxon>
        <taxon>eudicotyledons</taxon>
        <taxon>Gunneridae</taxon>
        <taxon>Pentapetalae</taxon>
        <taxon>rosids</taxon>
        <taxon>fabids</taxon>
        <taxon>Rosales</taxon>
        <taxon>Moraceae</taxon>
        <taxon>Moreae</taxon>
        <taxon>Morus</taxon>
    </lineage>
</organism>
<protein>
    <submittedName>
        <fullName evidence="2">Uncharacterized protein</fullName>
    </submittedName>
</protein>
<accession>W9QM69</accession>
<keyword evidence="1" id="KW-0732">Signal</keyword>
<dbReference type="AlphaFoldDB" id="W9QM69"/>
<dbReference type="EMBL" id="KE343796">
    <property type="protein sequence ID" value="EXB41425.1"/>
    <property type="molecule type" value="Genomic_DNA"/>
</dbReference>
<feature type="chain" id="PRO_5004928779" evidence="1">
    <location>
        <begin position="28"/>
        <end position="71"/>
    </location>
</feature>
<gene>
    <name evidence="2" type="ORF">L484_007575</name>
</gene>
<dbReference type="Proteomes" id="UP000030645">
    <property type="component" value="Unassembled WGS sequence"/>
</dbReference>
<feature type="signal peptide" evidence="1">
    <location>
        <begin position="1"/>
        <end position="27"/>
    </location>
</feature>
<proteinExistence type="predicted"/>
<evidence type="ECO:0000256" key="1">
    <source>
        <dbReference type="SAM" id="SignalP"/>
    </source>
</evidence>
<sequence length="71" mass="7728">MFSVDPSSLLSFLYPSLLSLVGTGSVAEMVTSHWQSQVLSAEELPKSIIEINHCIDNHVGEVIEEVTGINQ</sequence>
<evidence type="ECO:0000313" key="3">
    <source>
        <dbReference type="Proteomes" id="UP000030645"/>
    </source>
</evidence>
<name>W9QM69_9ROSA</name>
<evidence type="ECO:0000313" key="2">
    <source>
        <dbReference type="EMBL" id="EXB41425.1"/>
    </source>
</evidence>